<feature type="compositionally biased region" description="Basic and acidic residues" evidence="1">
    <location>
        <begin position="528"/>
        <end position="545"/>
    </location>
</feature>
<evidence type="ECO:0000313" key="4">
    <source>
        <dbReference type="Proteomes" id="UP001378960"/>
    </source>
</evidence>
<dbReference type="PANTHER" id="PTHR47667">
    <property type="entry name" value="REGULATOR OF TY1 TRANSPOSITION PROTEIN 107"/>
    <property type="match status" value="1"/>
</dbReference>
<dbReference type="Pfam" id="PF16589">
    <property type="entry name" value="BRCT_2"/>
    <property type="match status" value="1"/>
</dbReference>
<dbReference type="Proteomes" id="UP001378960">
    <property type="component" value="Unassembled WGS sequence"/>
</dbReference>
<feature type="compositionally biased region" description="Basic residues" evidence="1">
    <location>
        <begin position="546"/>
        <end position="558"/>
    </location>
</feature>
<reference evidence="3 4" key="1">
    <citation type="journal article" date="2023" name="Elife">
        <title>Identification of key yeast species and microbe-microbe interactions impacting larval growth of Drosophila in the wild.</title>
        <authorList>
            <person name="Mure A."/>
            <person name="Sugiura Y."/>
            <person name="Maeda R."/>
            <person name="Honda K."/>
            <person name="Sakurai N."/>
            <person name="Takahashi Y."/>
            <person name="Watada M."/>
            <person name="Katoh T."/>
            <person name="Gotoh A."/>
            <person name="Gotoh Y."/>
            <person name="Taniguchi I."/>
            <person name="Nakamura K."/>
            <person name="Hayashi T."/>
            <person name="Katayama T."/>
            <person name="Uemura T."/>
            <person name="Hattori Y."/>
        </authorList>
    </citation>
    <scope>NUCLEOTIDE SEQUENCE [LARGE SCALE GENOMIC DNA]</scope>
    <source>
        <strain evidence="3 4">PK-24</strain>
    </source>
</reference>
<proteinExistence type="predicted"/>
<name>A0AAV5QYD5_PICKL</name>
<feature type="region of interest" description="Disordered" evidence="1">
    <location>
        <begin position="435"/>
        <end position="473"/>
    </location>
</feature>
<dbReference type="PROSITE" id="PS50172">
    <property type="entry name" value="BRCT"/>
    <property type="match status" value="2"/>
</dbReference>
<dbReference type="InterPro" id="IPR036420">
    <property type="entry name" value="BRCT_dom_sf"/>
</dbReference>
<feature type="compositionally biased region" description="Basic and acidic residues" evidence="1">
    <location>
        <begin position="453"/>
        <end position="465"/>
    </location>
</feature>
<evidence type="ECO:0000256" key="1">
    <source>
        <dbReference type="SAM" id="MobiDB-lite"/>
    </source>
</evidence>
<keyword evidence="4" id="KW-1185">Reference proteome</keyword>
<feature type="domain" description="BRCT" evidence="2">
    <location>
        <begin position="114"/>
        <end position="211"/>
    </location>
</feature>
<feature type="region of interest" description="Disordered" evidence="1">
    <location>
        <begin position="528"/>
        <end position="565"/>
    </location>
</feature>
<protein>
    <submittedName>
        <fullName evidence="3">Rtt107 protein</fullName>
    </submittedName>
</protein>
<organism evidence="3 4">
    <name type="scientific">Pichia kluyveri</name>
    <name type="common">Yeast</name>
    <dbReference type="NCBI Taxonomy" id="36015"/>
    <lineage>
        <taxon>Eukaryota</taxon>
        <taxon>Fungi</taxon>
        <taxon>Dikarya</taxon>
        <taxon>Ascomycota</taxon>
        <taxon>Saccharomycotina</taxon>
        <taxon>Pichiomycetes</taxon>
        <taxon>Pichiales</taxon>
        <taxon>Pichiaceae</taxon>
        <taxon>Pichia</taxon>
    </lineage>
</organism>
<feature type="region of interest" description="Disordered" evidence="1">
    <location>
        <begin position="589"/>
        <end position="612"/>
    </location>
</feature>
<dbReference type="SMART" id="SM00292">
    <property type="entry name" value="BRCT"/>
    <property type="match status" value="2"/>
</dbReference>
<dbReference type="SUPFAM" id="SSF52113">
    <property type="entry name" value="BRCT domain"/>
    <property type="match status" value="3"/>
</dbReference>
<dbReference type="GO" id="GO:1990683">
    <property type="term" value="P:DNA double-strand break attachment to nuclear envelope"/>
    <property type="evidence" value="ECO:0007669"/>
    <property type="project" value="TreeGrafter"/>
</dbReference>
<dbReference type="EMBL" id="BTGB01000001">
    <property type="protein sequence ID" value="GMM43997.1"/>
    <property type="molecule type" value="Genomic_DNA"/>
</dbReference>
<dbReference type="InterPro" id="IPR001357">
    <property type="entry name" value="BRCT_dom"/>
</dbReference>
<dbReference type="Pfam" id="PF16770">
    <property type="entry name" value="RTT107_BRCT_5"/>
    <property type="match status" value="1"/>
</dbReference>
<dbReference type="InterPro" id="IPR053036">
    <property type="entry name" value="CellCycle_DNARepair_Reg"/>
</dbReference>
<dbReference type="GO" id="GO:0006302">
    <property type="term" value="P:double-strand break repair"/>
    <property type="evidence" value="ECO:0007669"/>
    <property type="project" value="TreeGrafter"/>
</dbReference>
<dbReference type="PANTHER" id="PTHR47667:SF1">
    <property type="entry name" value="REGULATOR OF TY1 TRANSPOSITION PROTEIN 107"/>
    <property type="match status" value="1"/>
</dbReference>
<dbReference type="Pfam" id="PF12738">
    <property type="entry name" value="PTCB-BRCT"/>
    <property type="match status" value="1"/>
</dbReference>
<feature type="compositionally biased region" description="Basic and acidic residues" evidence="1">
    <location>
        <begin position="435"/>
        <end position="446"/>
    </location>
</feature>
<sequence length="821" mass="93330">MPSFPILEDINLLVVKHPNEGPGTEKSYSDLKTAFDSLISLNIDEVFQIFDYEQINELSPQKLSQFTHVISDRIEFPQYEVITRKLMIPVVSKLWLRTVIKNKHVVPIRPFSPDPRHIFKDFTISSQDLGNEDDFEIVKVAVTVFGGSYIADLKKSLTHLVTNKSDTDSVRLVNAFNKVNVNGTHIHIVRPDWVFDCLRAGKLLPEKVYEVTDDIKRNNILSDPADQYLPKFNFEFSKNLHISSSMVECLSWIKTGDNSSEFETIVLSRFLEKHTKIKQRTFDFLFNLFFYKSDDLPNSLLFYPVPKLKNKEMEEATIAISNYTGDARLYIEELLVRMGSKFTKTLKSTNTHLVASKKVGKKYDFSKKWNVSIVNHLWVEDCFINWKKMDVSFYSNLPRTEENIRIIGDVEFLGTFGENSNNDENLAVKEKVDETKTTDSKAKKENVTTQISKDVDSKANPEKVKPVNSETNKTTKKAITPIVNPIETITPVEIGTEKKETSPEVEKIALTDTEKQTADEVWEIPDDKISTEEKTEEIGEEAEPKKKLKSTPKANPKKRQVEEDTILVTKKPKSSFKTKSKTDTIEVIEANEDATKSNSKKAADPAPKKSNGKPYNITAIVTGFDGSLSAGDKRELKKVGITIIENANKNLNCIIAPSLLRTQKFLTSLSFDPEYFLEPIFLNDVLGTLDSTKSTSEFEAIAPKVERYDIWNGIDYEKDIKPKNIFHKNITKFEAMKLMKKSKSSLFKGYSFNLSSGLAGGFDTLKLILKSFGCKSFSNFKENSKTMTVNTEKEIRGSKEVAILISNENETKLQDHFIAKW</sequence>
<dbReference type="GO" id="GO:0005634">
    <property type="term" value="C:nucleus"/>
    <property type="evidence" value="ECO:0007669"/>
    <property type="project" value="TreeGrafter"/>
</dbReference>
<accession>A0AAV5QYD5</accession>
<dbReference type="GO" id="GO:0035361">
    <property type="term" value="C:Cul8-RING ubiquitin ligase complex"/>
    <property type="evidence" value="ECO:0007669"/>
    <property type="project" value="TreeGrafter"/>
</dbReference>
<evidence type="ECO:0000313" key="3">
    <source>
        <dbReference type="EMBL" id="GMM43997.1"/>
    </source>
</evidence>
<feature type="domain" description="BRCT" evidence="2">
    <location>
        <begin position="308"/>
        <end position="396"/>
    </location>
</feature>
<evidence type="ECO:0000259" key="2">
    <source>
        <dbReference type="PROSITE" id="PS50172"/>
    </source>
</evidence>
<dbReference type="Gene3D" id="3.40.50.10190">
    <property type="entry name" value="BRCT domain"/>
    <property type="match status" value="5"/>
</dbReference>
<comment type="caution">
    <text evidence="3">The sequence shown here is derived from an EMBL/GenBank/DDBJ whole genome shotgun (WGS) entry which is preliminary data.</text>
</comment>
<gene>
    <name evidence="3" type="ORF">DAPK24_005720</name>
</gene>
<dbReference type="AlphaFoldDB" id="A0AAV5QYD5"/>